<proteinExistence type="predicted"/>
<dbReference type="RefSeq" id="WP_168906639.1">
    <property type="nucleotide sequence ID" value="NZ_CP051428.1"/>
</dbReference>
<accession>A0A6H2GU74</accession>
<evidence type="ECO:0000313" key="3">
    <source>
        <dbReference type="Proteomes" id="UP000502136"/>
    </source>
</evidence>
<reference evidence="2 3" key="1">
    <citation type="submission" date="2020-04" db="EMBL/GenBank/DDBJ databases">
        <title>Novel Paenibacillus strain UniB2 isolated from commercial digestive syrup.</title>
        <authorList>
            <person name="Thorat V."/>
            <person name="Kirdat K."/>
            <person name="Tiwarekar B."/>
            <person name="Yadav A."/>
        </authorList>
    </citation>
    <scope>NUCLEOTIDE SEQUENCE [LARGE SCALE GENOMIC DNA]</scope>
    <source>
        <strain evidence="2 3">UniB2</strain>
    </source>
</reference>
<dbReference type="Proteomes" id="UP000502136">
    <property type="component" value="Chromosome"/>
</dbReference>
<dbReference type="PANTHER" id="PTHR43649:SF14">
    <property type="entry name" value="BLR3389 PROTEIN"/>
    <property type="match status" value="1"/>
</dbReference>
<dbReference type="EMBL" id="CP051428">
    <property type="protein sequence ID" value="QJC50984.1"/>
    <property type="molecule type" value="Genomic_DNA"/>
</dbReference>
<dbReference type="SUPFAM" id="SSF53850">
    <property type="entry name" value="Periplasmic binding protein-like II"/>
    <property type="match status" value="1"/>
</dbReference>
<dbReference type="InterPro" id="IPR050490">
    <property type="entry name" value="Bact_solute-bd_prot1"/>
</dbReference>
<dbReference type="Pfam" id="PF01547">
    <property type="entry name" value="SBP_bac_1"/>
    <property type="match status" value="1"/>
</dbReference>
<evidence type="ECO:0000313" key="2">
    <source>
        <dbReference type="EMBL" id="QJC50984.1"/>
    </source>
</evidence>
<dbReference type="InterPro" id="IPR006059">
    <property type="entry name" value="SBP"/>
</dbReference>
<dbReference type="AlphaFoldDB" id="A0A6H2GU74"/>
<feature type="chain" id="PRO_5039423627" evidence="1">
    <location>
        <begin position="20"/>
        <end position="443"/>
    </location>
</feature>
<dbReference type="PROSITE" id="PS51257">
    <property type="entry name" value="PROKAR_LIPOPROTEIN"/>
    <property type="match status" value="1"/>
</dbReference>
<evidence type="ECO:0000256" key="1">
    <source>
        <dbReference type="SAM" id="SignalP"/>
    </source>
</evidence>
<protein>
    <submittedName>
        <fullName evidence="2">Extracellular solute-binding protein</fullName>
    </submittedName>
</protein>
<keyword evidence="1" id="KW-0732">Signal</keyword>
<gene>
    <name evidence="2" type="ORF">HGI30_05025</name>
</gene>
<dbReference type="Gene3D" id="3.40.190.10">
    <property type="entry name" value="Periplasmic binding protein-like II"/>
    <property type="match status" value="2"/>
</dbReference>
<keyword evidence="3" id="KW-1185">Reference proteome</keyword>
<name>A0A6H2GU74_9BACL</name>
<organism evidence="2 3">
    <name type="scientific">Paenibacillus albicereus</name>
    <dbReference type="NCBI Taxonomy" id="2726185"/>
    <lineage>
        <taxon>Bacteria</taxon>
        <taxon>Bacillati</taxon>
        <taxon>Bacillota</taxon>
        <taxon>Bacilli</taxon>
        <taxon>Bacillales</taxon>
        <taxon>Paenibacillaceae</taxon>
        <taxon>Paenibacillus</taxon>
    </lineage>
</organism>
<sequence length="443" mass="47374">MKRWSKALLPVLALGLAVAGCGGSGNGNGGADAGGAANEAADAGGAAEPAKKVELTLWSFEARDPHKTINQKAIEKFNAEHPNIKLKAEFFDDESFKQKIKVAMAGNRMPDLFTYWSGDQLRTLVDGGVAGDLTEQLSADAAFKDSILPGGLESFSYDGKNYAVPLAMNAVMIYYNKEIFEKNGLQPPATWSDLETAVQKLNEAKVIPIAVAGKDRWPVLHWFSYLAQRIGGDEPFQAAAAGTSDFTDPSFIEAGQKLSKLAAADKGFVNGFLGLDYGAAEALFTQGKAAMYMQGDWAVAGFVKDDAFAAKVGFVPFPTAEGGKSDQTTFQGGFGFGYAMSSKADKAAAYEAIKFLSSPQTRSEISEQAGTIQPFKDVQLDQASMKPLAYEVMSFISANAKGFFPYYDQGLDPKRSEAMLNAVVSIASKPDADVKAELEKVKK</sequence>
<feature type="signal peptide" evidence="1">
    <location>
        <begin position="1"/>
        <end position="19"/>
    </location>
</feature>
<dbReference type="KEGG" id="palr:HGI30_05025"/>
<dbReference type="PANTHER" id="PTHR43649">
    <property type="entry name" value="ARABINOSE-BINDING PROTEIN-RELATED"/>
    <property type="match status" value="1"/>
</dbReference>